<sequence length="443" mass="49030">MKKVWIGLMSLLFITLVACSDEEGTKEEPPEQEPEKTYEKEDLVGTWNGAIEVPDQPLQIIVEFDKEEELTGNIDIPRQQIEDFPLTNISLNENEVTFEMALSGTPMPFKGSIEEGKITGTFTQSGQSFPFTLEKGEKTAKQETPSKDTFLSIDTEEGKLQGALMTPDEQSEYPVVLIIPGSGPTTRDGNSAMIPGKNDSLLKIAEALKEEGIASLRYDKRGAGKNASLVNESDLRFERFVKDAGMWIELLKKDEQFTNIAVLGHSQGSLVGMMAAEDSDIDAYISVAGPGRPFDHVLLDQLERALPDNLYQKSQGIVQSIQNGEVVEDIEEPLTSTFKPSTQPFLKSWMKYDPAEQIRELTMPTLIVNGTHDLQVPPEEAELLSAAQPDAELLLIDGMNHVLKKAPKEESENLKTYEDPKLPLADGFMDGIVSFLEESFGQD</sequence>
<dbReference type="RefSeq" id="WP_231415966.1">
    <property type="nucleotide sequence ID" value="NZ_CP126446.1"/>
</dbReference>
<dbReference type="EMBL" id="CP126446">
    <property type="protein sequence ID" value="WIF99640.1"/>
    <property type="molecule type" value="Genomic_DNA"/>
</dbReference>
<dbReference type="InterPro" id="IPR053145">
    <property type="entry name" value="AB_hydrolase_Est10"/>
</dbReference>
<keyword evidence="3" id="KW-0378">Hydrolase</keyword>
<organism evidence="3 4">
    <name type="scientific">Pontibacillus chungwhensis</name>
    <dbReference type="NCBI Taxonomy" id="265426"/>
    <lineage>
        <taxon>Bacteria</taxon>
        <taxon>Bacillati</taxon>
        <taxon>Bacillota</taxon>
        <taxon>Bacilli</taxon>
        <taxon>Bacillales</taxon>
        <taxon>Bacillaceae</taxon>
        <taxon>Pontibacillus</taxon>
    </lineage>
</organism>
<proteinExistence type="predicted"/>
<keyword evidence="1" id="KW-0732">Signal</keyword>
<gene>
    <name evidence="3" type="ORF">QNI29_08280</name>
</gene>
<dbReference type="GO" id="GO:0016787">
    <property type="term" value="F:hydrolase activity"/>
    <property type="evidence" value="ECO:0007669"/>
    <property type="project" value="UniProtKB-KW"/>
</dbReference>
<reference evidence="3 4" key="1">
    <citation type="submission" date="2023-05" db="EMBL/GenBank/DDBJ databases">
        <title>Comparative genomics reveals the evidence of polycyclic aromatic hydrocarbons degradation in moderately halophilic genus Pontibacillus.</title>
        <authorList>
            <person name="Yang H."/>
            <person name="Qian Z."/>
        </authorList>
    </citation>
    <scope>NUCLEOTIDE SEQUENCE [LARGE SCALE GENOMIC DNA]</scope>
    <source>
        <strain evidence="4">HN14</strain>
    </source>
</reference>
<evidence type="ECO:0000256" key="1">
    <source>
        <dbReference type="SAM" id="SignalP"/>
    </source>
</evidence>
<dbReference type="Pfam" id="PF12146">
    <property type="entry name" value="Hydrolase_4"/>
    <property type="match status" value="1"/>
</dbReference>
<protein>
    <submittedName>
        <fullName evidence="3">Alpha/beta fold hydrolase</fullName>
    </submittedName>
</protein>
<dbReference type="InterPro" id="IPR029058">
    <property type="entry name" value="AB_hydrolase_fold"/>
</dbReference>
<accession>A0ABY8V4X5</accession>
<dbReference type="PANTHER" id="PTHR43265">
    <property type="entry name" value="ESTERASE ESTD"/>
    <property type="match status" value="1"/>
</dbReference>
<keyword evidence="4" id="KW-1185">Reference proteome</keyword>
<feature type="chain" id="PRO_5046527031" evidence="1">
    <location>
        <begin position="21"/>
        <end position="443"/>
    </location>
</feature>
<feature type="domain" description="Serine aminopeptidase S33" evidence="2">
    <location>
        <begin position="203"/>
        <end position="403"/>
    </location>
</feature>
<feature type="signal peptide" evidence="1">
    <location>
        <begin position="1"/>
        <end position="20"/>
    </location>
</feature>
<evidence type="ECO:0000313" key="4">
    <source>
        <dbReference type="Proteomes" id="UP001236652"/>
    </source>
</evidence>
<dbReference type="SUPFAM" id="SSF53474">
    <property type="entry name" value="alpha/beta-Hydrolases"/>
    <property type="match status" value="1"/>
</dbReference>
<name>A0ABY8V4X5_9BACI</name>
<dbReference type="InterPro" id="IPR022742">
    <property type="entry name" value="Hydrolase_4"/>
</dbReference>
<dbReference type="Proteomes" id="UP001236652">
    <property type="component" value="Chromosome"/>
</dbReference>
<evidence type="ECO:0000259" key="2">
    <source>
        <dbReference type="Pfam" id="PF12146"/>
    </source>
</evidence>
<dbReference type="Gene3D" id="3.40.50.1820">
    <property type="entry name" value="alpha/beta hydrolase"/>
    <property type="match status" value="1"/>
</dbReference>
<dbReference type="PROSITE" id="PS51257">
    <property type="entry name" value="PROKAR_LIPOPROTEIN"/>
    <property type="match status" value="1"/>
</dbReference>
<dbReference type="PANTHER" id="PTHR43265:SF1">
    <property type="entry name" value="ESTERASE ESTD"/>
    <property type="match status" value="1"/>
</dbReference>
<evidence type="ECO:0000313" key="3">
    <source>
        <dbReference type="EMBL" id="WIF99640.1"/>
    </source>
</evidence>